<accession>A0A1M6ATA7</accession>
<protein>
    <recommendedName>
        <fullName evidence="3">methylated-DNA--[protein]-cysteine S-methyltransferase</fullName>
        <ecNumber evidence="3">2.1.1.63</ecNumber>
    </recommendedName>
</protein>
<dbReference type="InterPro" id="IPR036217">
    <property type="entry name" value="MethylDNA_cys_MeTrfase_DNAb"/>
</dbReference>
<evidence type="ECO:0000256" key="6">
    <source>
        <dbReference type="ARBA" id="ARBA00022763"/>
    </source>
</evidence>
<dbReference type="InterPro" id="IPR001497">
    <property type="entry name" value="MethylDNA_cys_MeTrfase_AS"/>
</dbReference>
<dbReference type="GO" id="GO:0006281">
    <property type="term" value="P:DNA repair"/>
    <property type="evidence" value="ECO:0007669"/>
    <property type="project" value="UniProtKB-KW"/>
</dbReference>
<dbReference type="SUPFAM" id="SSF46767">
    <property type="entry name" value="Methylated DNA-protein cysteine methyltransferase, C-terminal domain"/>
    <property type="match status" value="1"/>
</dbReference>
<dbReference type="AlphaFoldDB" id="A0A1M6ATA7"/>
<dbReference type="CDD" id="cd06445">
    <property type="entry name" value="ATase"/>
    <property type="match status" value="1"/>
</dbReference>
<dbReference type="RefSeq" id="WP_073045846.1">
    <property type="nucleotide sequence ID" value="NZ_FQZL01000004.1"/>
</dbReference>
<keyword evidence="11" id="KW-1185">Reference proteome</keyword>
<dbReference type="Pfam" id="PF01035">
    <property type="entry name" value="DNA_binding_1"/>
    <property type="match status" value="1"/>
</dbReference>
<name>A0A1M6ATA7_9FIRM</name>
<dbReference type="Gene3D" id="3.30.160.70">
    <property type="entry name" value="Methylated DNA-protein cysteine methyltransferase domain"/>
    <property type="match status" value="1"/>
</dbReference>
<organism evidence="10 11">
    <name type="scientific">Dethiosulfatibacter aminovorans DSM 17477</name>
    <dbReference type="NCBI Taxonomy" id="1121476"/>
    <lineage>
        <taxon>Bacteria</taxon>
        <taxon>Bacillati</taxon>
        <taxon>Bacillota</taxon>
        <taxon>Tissierellia</taxon>
        <taxon>Dethiosulfatibacter</taxon>
    </lineage>
</organism>
<evidence type="ECO:0000256" key="5">
    <source>
        <dbReference type="ARBA" id="ARBA00022679"/>
    </source>
</evidence>
<dbReference type="EC" id="2.1.1.63" evidence="3"/>
<comment type="similarity">
    <text evidence="2">Belongs to the MGMT family.</text>
</comment>
<dbReference type="OrthoDB" id="9802228at2"/>
<evidence type="ECO:0000256" key="1">
    <source>
        <dbReference type="ARBA" id="ARBA00001286"/>
    </source>
</evidence>
<evidence type="ECO:0000256" key="4">
    <source>
        <dbReference type="ARBA" id="ARBA00022603"/>
    </source>
</evidence>
<evidence type="ECO:0000256" key="7">
    <source>
        <dbReference type="ARBA" id="ARBA00023204"/>
    </source>
</evidence>
<evidence type="ECO:0000256" key="8">
    <source>
        <dbReference type="ARBA" id="ARBA00049348"/>
    </source>
</evidence>
<evidence type="ECO:0000256" key="3">
    <source>
        <dbReference type="ARBA" id="ARBA00011918"/>
    </source>
</evidence>
<evidence type="ECO:0000313" key="10">
    <source>
        <dbReference type="EMBL" id="SHI39754.1"/>
    </source>
</evidence>
<dbReference type="InterPro" id="IPR036388">
    <property type="entry name" value="WH-like_DNA-bd_sf"/>
</dbReference>
<comment type="catalytic activity">
    <reaction evidence="8">
        <text>a 6-O-methyl-2'-deoxyguanosine in DNA + L-cysteinyl-[protein] = S-methyl-L-cysteinyl-[protein] + a 2'-deoxyguanosine in DNA</text>
        <dbReference type="Rhea" id="RHEA:24000"/>
        <dbReference type="Rhea" id="RHEA-COMP:10131"/>
        <dbReference type="Rhea" id="RHEA-COMP:10132"/>
        <dbReference type="Rhea" id="RHEA-COMP:11367"/>
        <dbReference type="Rhea" id="RHEA-COMP:11368"/>
        <dbReference type="ChEBI" id="CHEBI:29950"/>
        <dbReference type="ChEBI" id="CHEBI:82612"/>
        <dbReference type="ChEBI" id="CHEBI:85445"/>
        <dbReference type="ChEBI" id="CHEBI:85448"/>
        <dbReference type="EC" id="2.1.1.63"/>
    </reaction>
</comment>
<comment type="catalytic activity">
    <reaction evidence="1">
        <text>a 4-O-methyl-thymidine in DNA + L-cysteinyl-[protein] = a thymidine in DNA + S-methyl-L-cysteinyl-[protein]</text>
        <dbReference type="Rhea" id="RHEA:53428"/>
        <dbReference type="Rhea" id="RHEA-COMP:10131"/>
        <dbReference type="Rhea" id="RHEA-COMP:10132"/>
        <dbReference type="Rhea" id="RHEA-COMP:13555"/>
        <dbReference type="Rhea" id="RHEA-COMP:13556"/>
        <dbReference type="ChEBI" id="CHEBI:29950"/>
        <dbReference type="ChEBI" id="CHEBI:82612"/>
        <dbReference type="ChEBI" id="CHEBI:137386"/>
        <dbReference type="ChEBI" id="CHEBI:137387"/>
        <dbReference type="EC" id="2.1.1.63"/>
    </reaction>
</comment>
<keyword evidence="7" id="KW-0234">DNA repair</keyword>
<dbReference type="FunFam" id="1.10.10.10:FF:000214">
    <property type="entry name" value="Methylated-DNA--protein-cysteine methyltransferase"/>
    <property type="match status" value="1"/>
</dbReference>
<dbReference type="Gene3D" id="1.10.10.10">
    <property type="entry name" value="Winged helix-like DNA-binding domain superfamily/Winged helix DNA-binding domain"/>
    <property type="match status" value="1"/>
</dbReference>
<proteinExistence type="inferred from homology"/>
<feature type="domain" description="Methylated-DNA-[protein]-cysteine S-methyltransferase DNA binding" evidence="9">
    <location>
        <begin position="97"/>
        <end position="181"/>
    </location>
</feature>
<dbReference type="GO" id="GO:0003908">
    <property type="term" value="F:methylated-DNA-[protein]-cysteine S-methyltransferase activity"/>
    <property type="evidence" value="ECO:0007669"/>
    <property type="project" value="UniProtKB-EC"/>
</dbReference>
<dbReference type="Proteomes" id="UP000184052">
    <property type="component" value="Unassembled WGS sequence"/>
</dbReference>
<gene>
    <name evidence="10" type="ORF">SAMN02745751_00242</name>
</gene>
<keyword evidence="6" id="KW-0227">DNA damage</keyword>
<dbReference type="GO" id="GO:0032259">
    <property type="term" value="P:methylation"/>
    <property type="evidence" value="ECO:0007669"/>
    <property type="project" value="UniProtKB-KW"/>
</dbReference>
<evidence type="ECO:0000256" key="2">
    <source>
        <dbReference type="ARBA" id="ARBA00008711"/>
    </source>
</evidence>
<evidence type="ECO:0000259" key="9">
    <source>
        <dbReference type="Pfam" id="PF01035"/>
    </source>
</evidence>
<reference evidence="10 11" key="1">
    <citation type="submission" date="2016-11" db="EMBL/GenBank/DDBJ databases">
        <authorList>
            <person name="Jaros S."/>
            <person name="Januszkiewicz K."/>
            <person name="Wedrychowicz H."/>
        </authorList>
    </citation>
    <scope>NUCLEOTIDE SEQUENCE [LARGE SCALE GENOMIC DNA]</scope>
    <source>
        <strain evidence="10 11">DSM 17477</strain>
    </source>
</reference>
<dbReference type="PANTHER" id="PTHR10815">
    <property type="entry name" value="METHYLATED-DNA--PROTEIN-CYSTEINE METHYLTRANSFERASE"/>
    <property type="match status" value="1"/>
</dbReference>
<keyword evidence="4 10" id="KW-0489">Methyltransferase</keyword>
<sequence>MIYFKRHTKWGDITVCIDAEANIAGLWFDGQKYFPDIPEDACWIEDIPENSSSDFPAVQARVDRQMETIKQFDIQMMEYEEGKRKSFDLPLCPEGSEFRQAVWNELLKIPMGQTSTYGEISARVAARQGKESMSPQAVGGAVGHNPISLLIPCHRVIGADGSLTGYAGGLDKKAALLKHESLKI</sequence>
<dbReference type="NCBIfam" id="TIGR00589">
    <property type="entry name" value="ogt"/>
    <property type="match status" value="1"/>
</dbReference>
<dbReference type="PANTHER" id="PTHR10815:SF5">
    <property type="entry name" value="METHYLATED-DNA--PROTEIN-CYSTEINE METHYLTRANSFERASE"/>
    <property type="match status" value="1"/>
</dbReference>
<dbReference type="STRING" id="1121476.SAMN02745751_00242"/>
<dbReference type="InterPro" id="IPR014048">
    <property type="entry name" value="MethylDNA_cys_MeTrfase_DNA-bd"/>
</dbReference>
<keyword evidence="5 10" id="KW-0808">Transferase</keyword>
<dbReference type="EMBL" id="FQZL01000004">
    <property type="protein sequence ID" value="SHI39754.1"/>
    <property type="molecule type" value="Genomic_DNA"/>
</dbReference>
<evidence type="ECO:0000313" key="11">
    <source>
        <dbReference type="Proteomes" id="UP000184052"/>
    </source>
</evidence>
<dbReference type="PROSITE" id="PS00374">
    <property type="entry name" value="MGMT"/>
    <property type="match status" value="1"/>
</dbReference>